<keyword evidence="4" id="KW-1185">Reference proteome</keyword>
<dbReference type="PANTHER" id="PTHR42659:SF9">
    <property type="entry name" value="XANTHINE DEHYDROGENASE FAD-BINDING SUBUNIT XDHB-RELATED"/>
    <property type="match status" value="1"/>
</dbReference>
<dbReference type="InterPro" id="IPR005107">
    <property type="entry name" value="CO_DH_flav_C"/>
</dbReference>
<keyword evidence="1" id="KW-0274">FAD</keyword>
<evidence type="ECO:0000256" key="1">
    <source>
        <dbReference type="ARBA" id="ARBA00022827"/>
    </source>
</evidence>
<dbReference type="Proteomes" id="UP000265955">
    <property type="component" value="Unassembled WGS sequence"/>
</dbReference>
<dbReference type="Pfam" id="PF03450">
    <property type="entry name" value="CO_deh_flav_C"/>
    <property type="match status" value="1"/>
</dbReference>
<dbReference type="RefSeq" id="WP_119772691.1">
    <property type="nucleotide sequence ID" value="NZ_QYUO01000003.1"/>
</dbReference>
<gene>
    <name evidence="3" type="ORF">D3871_29420</name>
</gene>
<keyword evidence="1" id="KW-0285">Flavoprotein</keyword>
<accession>A0A3A3FHR3</accession>
<dbReference type="EMBL" id="QYUO01000003">
    <property type="protein sequence ID" value="RJF92700.1"/>
    <property type="molecule type" value="Genomic_DNA"/>
</dbReference>
<dbReference type="Gene3D" id="3.30.465.10">
    <property type="match status" value="1"/>
</dbReference>
<dbReference type="Pfam" id="PF00941">
    <property type="entry name" value="FAD_binding_5"/>
    <property type="match status" value="1"/>
</dbReference>
<dbReference type="InterPro" id="IPR016167">
    <property type="entry name" value="FAD-bd_PCMH_sub1"/>
</dbReference>
<dbReference type="GO" id="GO:0016491">
    <property type="term" value="F:oxidoreductase activity"/>
    <property type="evidence" value="ECO:0007669"/>
    <property type="project" value="InterPro"/>
</dbReference>
<dbReference type="InterPro" id="IPR036318">
    <property type="entry name" value="FAD-bd_PCMH-like_sf"/>
</dbReference>
<dbReference type="PROSITE" id="PS51387">
    <property type="entry name" value="FAD_PCMH"/>
    <property type="match status" value="1"/>
</dbReference>
<dbReference type="InterPro" id="IPR036683">
    <property type="entry name" value="CO_DH_flav_C_dom_sf"/>
</dbReference>
<proteinExistence type="predicted"/>
<dbReference type="InterPro" id="IPR002346">
    <property type="entry name" value="Mopterin_DH_FAD-bd"/>
</dbReference>
<dbReference type="GO" id="GO:0071949">
    <property type="term" value="F:FAD binding"/>
    <property type="evidence" value="ECO:0007669"/>
    <property type="project" value="InterPro"/>
</dbReference>
<evidence type="ECO:0000313" key="3">
    <source>
        <dbReference type="EMBL" id="RJF92700.1"/>
    </source>
</evidence>
<dbReference type="SUPFAM" id="SSF55447">
    <property type="entry name" value="CO dehydrogenase flavoprotein C-terminal domain-like"/>
    <property type="match status" value="1"/>
</dbReference>
<dbReference type="InterPro" id="IPR016169">
    <property type="entry name" value="FAD-bd_PCMH_sub2"/>
</dbReference>
<dbReference type="SUPFAM" id="SSF56176">
    <property type="entry name" value="FAD-binding/transporter-associated domain-like"/>
    <property type="match status" value="1"/>
</dbReference>
<feature type="domain" description="FAD-binding PCMH-type" evidence="2">
    <location>
        <begin position="1"/>
        <end position="176"/>
    </location>
</feature>
<dbReference type="PANTHER" id="PTHR42659">
    <property type="entry name" value="XANTHINE DEHYDROGENASE SUBUNIT C-RELATED"/>
    <property type="match status" value="1"/>
</dbReference>
<comment type="caution">
    <text evidence="3">The sequence shown here is derived from an EMBL/GenBank/DDBJ whole genome shotgun (WGS) entry which is preliminary data.</text>
</comment>
<organism evidence="3 4">
    <name type="scientific">Noviherbaspirillum saxi</name>
    <dbReference type="NCBI Taxonomy" id="2320863"/>
    <lineage>
        <taxon>Bacteria</taxon>
        <taxon>Pseudomonadati</taxon>
        <taxon>Pseudomonadota</taxon>
        <taxon>Betaproteobacteria</taxon>
        <taxon>Burkholderiales</taxon>
        <taxon>Oxalobacteraceae</taxon>
        <taxon>Noviherbaspirillum</taxon>
    </lineage>
</organism>
<dbReference type="AlphaFoldDB" id="A0A3A3FHR3"/>
<dbReference type="Gene3D" id="3.30.390.50">
    <property type="entry name" value="CO dehydrogenase flavoprotein, C-terminal domain"/>
    <property type="match status" value="1"/>
</dbReference>
<reference evidence="4" key="1">
    <citation type="submission" date="2018-09" db="EMBL/GenBank/DDBJ databases">
        <authorList>
            <person name="Zhu H."/>
        </authorList>
    </citation>
    <scope>NUCLEOTIDE SEQUENCE [LARGE SCALE GENOMIC DNA]</scope>
    <source>
        <strain evidence="4">K1R23-30</strain>
    </source>
</reference>
<evidence type="ECO:0000259" key="2">
    <source>
        <dbReference type="PROSITE" id="PS51387"/>
    </source>
</evidence>
<dbReference type="InterPro" id="IPR051312">
    <property type="entry name" value="Diverse_Substr_Oxidored"/>
</dbReference>
<protein>
    <submittedName>
        <fullName evidence="3">Xanthine dehydrogenase family protein subunit M</fullName>
    </submittedName>
</protein>
<name>A0A3A3FHR3_9BURK</name>
<dbReference type="SMART" id="SM01092">
    <property type="entry name" value="CO_deh_flav_C"/>
    <property type="match status" value="1"/>
</dbReference>
<dbReference type="OrthoDB" id="9793944at2"/>
<dbReference type="Gene3D" id="3.30.43.10">
    <property type="entry name" value="Uridine Diphospho-n-acetylenolpyruvylglucosamine Reductase, domain 2"/>
    <property type="match status" value="1"/>
</dbReference>
<evidence type="ECO:0000313" key="4">
    <source>
        <dbReference type="Proteomes" id="UP000265955"/>
    </source>
</evidence>
<dbReference type="InterPro" id="IPR016166">
    <property type="entry name" value="FAD-bd_PCMH"/>
</dbReference>
<sequence length="287" mass="31261">MRDFQYFEPVTLSEAVSLLQSGNGKASLIAGGTDLLVQIKEHVRQPDHVINIKKIPGMDDLHFDPETGLRIGALTTTRAVETSPLVQRHYTSLARATTDFASIQVRNRATVVGNVCRASPSADTLPPLIADGATLQIYGPKGRRIERMEDFFTGPGKTALGADEIVTHIMIPPPAPHTGKVYIKHGRRIAMELATVGVAVTLTMEGDTCREVRIVLAAVAPTPIRAKRAEELLRNKRIDQEAIAAAAFAAKEEARPISDVRGSDAYRRQMVSVLTKRALEQALKEAQ</sequence>